<evidence type="ECO:0000256" key="7">
    <source>
        <dbReference type="SAM" id="MobiDB-lite"/>
    </source>
</evidence>
<dbReference type="PRINTS" id="PR00929">
    <property type="entry name" value="ATHOOK"/>
</dbReference>
<dbReference type="Pfam" id="PF08065">
    <property type="entry name" value="KI67R"/>
    <property type="match status" value="1"/>
</dbReference>
<feature type="compositionally biased region" description="Polar residues" evidence="7">
    <location>
        <begin position="1307"/>
        <end position="1316"/>
    </location>
</feature>
<dbReference type="Pfam" id="PF15276">
    <property type="entry name" value="PP1_bind"/>
    <property type="match status" value="1"/>
</dbReference>
<dbReference type="InterPro" id="IPR029334">
    <property type="entry name" value="PP1-bd"/>
</dbReference>
<dbReference type="RefSeq" id="XP_031761758.1">
    <property type="nucleotide sequence ID" value="XM_031905898.1"/>
</dbReference>
<feature type="compositionally biased region" description="Basic and acidic residues" evidence="7">
    <location>
        <begin position="1235"/>
        <end position="1244"/>
    </location>
</feature>
<feature type="compositionally biased region" description="Basic residues" evidence="7">
    <location>
        <begin position="1995"/>
        <end position="2004"/>
    </location>
</feature>
<evidence type="ECO:0000313" key="11">
    <source>
        <dbReference type="Xenbase" id="XB-GENE-6457930"/>
    </source>
</evidence>
<dbReference type="SMART" id="SM00240">
    <property type="entry name" value="FHA"/>
    <property type="match status" value="1"/>
</dbReference>
<dbReference type="SMART" id="SM00384">
    <property type="entry name" value="AT_hook"/>
    <property type="match status" value="4"/>
</dbReference>
<accession>A0A8J1JV47</accession>
<keyword evidence="2" id="KW-1017">Isopeptide bond</keyword>
<dbReference type="AGR" id="Xenbase:XB-GENE-6457930"/>
<dbReference type="GeneID" id="779458"/>
<evidence type="ECO:0000259" key="8">
    <source>
        <dbReference type="PROSITE" id="PS50006"/>
    </source>
</evidence>
<sequence>MPLFGEIVVIKRNGTDGTHFPLTATTCLFGRKSECDIRIQLPHVSKEHCRVEVKANKEVFVINLSTVNPTQLNGIAVQQPEVLKHGDVITIIDRSFRFEQPQTNPRSQSTGGNSLSSKLVEDEQPSIKGKASKLTRKSEGNVSRTTHSRLSLPISPHRRSSREKRDLSPFGELYEMLKSKELNLEHAKTPAKLNMENGDHISTPVTTRRSVGNAKETQELSIGELQFEGQELHVESATLSEKTASALKSPSRGRQSTLSKQEQQRLSGKRVSPAKSELLLKDTASFQDNGQKQTNDKLTPNRRRSTSNEPAQDVQMTPGKSGGSVSPRSRNMSPKSASPKGLHKNVKGSAKVSNPRQKRRSSELDLPEPTPKRKRVSFGGHLSPELFDKRLPPNSPLKRGATPARRSLSLVTPLALMRKSFGGFRQTAIKETFEPGTDLALFKGSPAKKSPSKRSPAKGASPAKRSPAKGASPAKRSPAKGASPAKRSPAKGASPAKRSPAKGASPAKRSPAKGASPAKRSPAKGASPAKRSPAKGASPAKRSPAKVATPAKRSPAKVATPAKRSPAKAASPAKRSPAKAATPAKRSPAKAATPAKRSPAKAATPAKRSPAKAATPAKRSPAKAATPAKRSPVKAATPAKRSPASATPAKRSPASTYTKGRFSISRIDTPPQIDVHAPNTEKNELSAQTPRKSRKSISLKKTPGRRSRKLESFEILRSRRRSGATEANLLVAKSWADVVRSGVPKNQKKSEKHARKAVPTKRKPKPKTPARRIIDRIGTGHADSPATILVGRAHTRTVDLTGYVPKIVQNQAIKITNDQNESFTGLSELFNTPAHVKPRRSGRSGGLPMETPQSIIVDMSLMKTPEELGEMVVSPINGSPATTQKKQYSRDAVSRLLSPVTPASEEQISEASKDTQLVVKETATLNETRFIKKGAKAQMKKRGTMGLTGVKRIMRTPKQKGKQVIDPVALKKMLRTPKQVESLPVESSGPNDLVGLKEIMKTPKVKGQPVEDMTGIARIMKTPRRKQQPVEDMAGIKRIMKTPKQKGTPVEDMTGIKRIMTTPKEKGQPVEDMVGIKRIMTTPKEKGQPVEDMVGIKRIMRTPKEKGQPVEDMEGLSQIMRTPTENTHPIEEIFGMKQLIKTPPKRALGVREGTSGTPSQSGKKATLFQTNQKSAQEEALPKLTLEKNNESEVAVQTDRETEKSKPTPKRGRPAKASVKLASDGGKPVDNGTSTHETHPEESSREASLQVLASDDKSSTAADKATPAKRRGRPSKSSLSGSPGGGNSVENNTFRHEKNPEEAAPLQVLSTENTSSLGDDKATPAKRGRPCKRGMSKSPASSNKDKSVEKNSTPEHEKNLEESNEGTSLQVQTIEDASSTSADKATPAKRRGRPAKRSLSHSPGLEKPVVDVPEDLSTSNEVSNIPEGSSHINTDQENNVDLPMEKESEPLNLNIGAKKVTKKSQRKKVTEESVQIAVENLVVEQDDEKSAPQRRRGRPQRGGLSSTTEVLDEALPEEPPTNRRTGRGRKIAEVAKPQQVSTSVEESQEVRNEELSATKTQTKSTRHQKAVSEDSTVTATKKPRGRQPKVDREQKAAEEENTVEKSLTELPGDSALVNNVTPSVRRGRRARGNANAVTETVVTEANLPDLTNNIVLHKEQESSSQASPEAKTQRGKRKNLKNTNVDSVSNSAETDVATLELEERPNKRSTRGVRGTQQVDELKEPKGKKAKVEHVPKPAELVHIQENLAKENASRAKSVQWHPLLTVKGTPEKNTEETVKNLADEEAPVSAVKSRGRRRQEVKESVPAKRSRSRREENNAEALTSSSTTADAVPIALVASESTETPKNKRGRRKANTQLEKVTDSDLSVTEVSSKLDLVPEVVNEKAVNKRNTGKRNLKSSSDSDSSSKAVEPVLETITQKRGRRGAAAKSLDSETTEVKTVESAENVTSNKRRGRAPSQKTNNPETSKTTTEPVNKNQATEAVAKNTDNAESPPKSRRGLKRKAATTDVPEGNTSVSENGPRANVRESTRGASRQKTAAKENPVVVEESPAKKKRTEPSSSPAQKGGKTRATAAKRKNEKPTEVVKTRQTLRTRK</sequence>
<dbReference type="PANTHER" id="PTHR21603">
    <property type="entry name" value="ANTIGEN KI-67-LIKE PROTEIN"/>
    <property type="match status" value="1"/>
</dbReference>
<name>A0A8J1JV47_XENTR</name>
<dbReference type="Xenbase" id="XB-GENE-6457930">
    <property type="gene designation" value="mki67"/>
</dbReference>
<dbReference type="PANTHER" id="PTHR21603:SF17">
    <property type="entry name" value="PROLIFERATION MARKER PROTEIN KI-67"/>
    <property type="match status" value="1"/>
</dbReference>
<evidence type="ECO:0000256" key="6">
    <source>
        <dbReference type="ARBA" id="ARBA00023306"/>
    </source>
</evidence>
<keyword evidence="3" id="KW-0597">Phosphoprotein</keyword>
<dbReference type="GO" id="GO:0003677">
    <property type="term" value="F:DNA binding"/>
    <property type="evidence" value="ECO:0007669"/>
    <property type="project" value="InterPro"/>
</dbReference>
<comment type="subcellular location">
    <subcellularLocation>
        <location evidence="1">Nucleus</location>
    </subcellularLocation>
</comment>
<feature type="compositionally biased region" description="Basic and acidic residues" evidence="7">
    <location>
        <begin position="1719"/>
        <end position="1736"/>
    </location>
</feature>
<dbReference type="InterPro" id="IPR008984">
    <property type="entry name" value="SMAD_FHA_dom_sf"/>
</dbReference>
<feature type="compositionally biased region" description="Basic residues" evidence="7">
    <location>
        <begin position="691"/>
        <end position="706"/>
    </location>
</feature>
<feature type="compositionally biased region" description="Low complexity" evidence="7">
    <location>
        <begin position="559"/>
        <end position="630"/>
    </location>
</feature>
<dbReference type="CTD" id="4288"/>
<gene>
    <name evidence="10 11" type="primary">mki67</name>
</gene>
<keyword evidence="9" id="KW-1185">Reference proteome</keyword>
<keyword evidence="4" id="KW-0832">Ubl conjugation</keyword>
<feature type="compositionally biased region" description="Polar residues" evidence="7">
    <location>
        <begin position="241"/>
        <end position="266"/>
    </location>
</feature>
<feature type="compositionally biased region" description="Basic and acidic residues" evidence="7">
    <location>
        <begin position="1587"/>
        <end position="1606"/>
    </location>
</feature>
<feature type="compositionally biased region" description="Polar residues" evidence="7">
    <location>
        <begin position="323"/>
        <end position="336"/>
    </location>
</feature>
<reference evidence="10" key="1">
    <citation type="submission" date="2025-08" db="UniProtKB">
        <authorList>
            <consortium name="RefSeq"/>
        </authorList>
    </citation>
    <scope>IDENTIFICATION</scope>
    <source>
        <strain evidence="10">Nigerian</strain>
        <tissue evidence="10">Liver and blood</tissue>
    </source>
</reference>
<feature type="compositionally biased region" description="Polar residues" evidence="7">
    <location>
        <begin position="1154"/>
        <end position="1174"/>
    </location>
</feature>
<feature type="compositionally biased region" description="Basic residues" evidence="7">
    <location>
        <begin position="1323"/>
        <end position="1334"/>
    </location>
</feature>
<protein>
    <submittedName>
        <fullName evidence="10">Proliferation marker protein Ki-67 isoform X11</fullName>
    </submittedName>
</protein>
<feature type="compositionally biased region" description="Basic residues" evidence="7">
    <location>
        <begin position="1386"/>
        <end position="1398"/>
    </location>
</feature>
<feature type="region of interest" description="Disordered" evidence="7">
    <location>
        <begin position="1761"/>
        <end position="2095"/>
    </location>
</feature>
<evidence type="ECO:0000256" key="1">
    <source>
        <dbReference type="ARBA" id="ARBA00004123"/>
    </source>
</evidence>
<dbReference type="CDD" id="cd22673">
    <property type="entry name" value="FHA_Ki67"/>
    <property type="match status" value="1"/>
</dbReference>
<feature type="compositionally biased region" description="Basic and acidic residues" evidence="7">
    <location>
        <begin position="1175"/>
        <end position="1190"/>
    </location>
</feature>
<feature type="compositionally biased region" description="Polar residues" evidence="7">
    <location>
        <begin position="284"/>
        <end position="298"/>
    </location>
</feature>
<dbReference type="SUPFAM" id="SSF49879">
    <property type="entry name" value="SMAD/FHA domain"/>
    <property type="match status" value="1"/>
</dbReference>
<evidence type="ECO:0000256" key="3">
    <source>
        <dbReference type="ARBA" id="ARBA00022553"/>
    </source>
</evidence>
<evidence type="ECO:0000313" key="9">
    <source>
        <dbReference type="Proteomes" id="UP000008143"/>
    </source>
</evidence>
<feature type="compositionally biased region" description="Polar residues" evidence="7">
    <location>
        <begin position="1415"/>
        <end position="1438"/>
    </location>
</feature>
<feature type="region of interest" description="Disordered" evidence="7">
    <location>
        <begin position="439"/>
        <end position="706"/>
    </location>
</feature>
<evidence type="ECO:0000256" key="2">
    <source>
        <dbReference type="ARBA" id="ARBA00022499"/>
    </source>
</evidence>
<dbReference type="Pfam" id="PF00498">
    <property type="entry name" value="FHA"/>
    <property type="match status" value="1"/>
</dbReference>
<feature type="compositionally biased region" description="Polar residues" evidence="7">
    <location>
        <begin position="1364"/>
        <end position="1382"/>
    </location>
</feature>
<evidence type="ECO:0000313" key="10">
    <source>
        <dbReference type="RefSeq" id="XP_031761758.1"/>
    </source>
</evidence>
<dbReference type="InterPro" id="IPR017956">
    <property type="entry name" value="AT_hook_DNA-bd_motif"/>
</dbReference>
<dbReference type="GO" id="GO:0005634">
    <property type="term" value="C:nucleus"/>
    <property type="evidence" value="ECO:0007669"/>
    <property type="project" value="UniProtKB-SubCell"/>
</dbReference>
<feature type="compositionally biased region" description="Basic and acidic residues" evidence="7">
    <location>
        <begin position="1342"/>
        <end position="1360"/>
    </location>
</feature>
<organism evidence="9 10">
    <name type="scientific">Xenopus tropicalis</name>
    <name type="common">Western clawed frog</name>
    <name type="synonym">Silurana tropicalis</name>
    <dbReference type="NCBI Taxonomy" id="8364"/>
    <lineage>
        <taxon>Eukaryota</taxon>
        <taxon>Metazoa</taxon>
        <taxon>Chordata</taxon>
        <taxon>Craniata</taxon>
        <taxon>Vertebrata</taxon>
        <taxon>Euteleostomi</taxon>
        <taxon>Amphibia</taxon>
        <taxon>Batrachia</taxon>
        <taxon>Anura</taxon>
        <taxon>Pipoidea</taxon>
        <taxon>Pipidae</taxon>
        <taxon>Xenopodinae</taxon>
        <taxon>Xenopus</taxon>
        <taxon>Silurana</taxon>
    </lineage>
</organism>
<feature type="compositionally biased region" description="Polar residues" evidence="7">
    <location>
        <begin position="1855"/>
        <end position="1872"/>
    </location>
</feature>
<keyword evidence="5" id="KW-0539">Nucleus</keyword>
<feature type="compositionally biased region" description="Basic residues" evidence="7">
    <location>
        <begin position="746"/>
        <end position="769"/>
    </location>
</feature>
<dbReference type="InterPro" id="IPR012568">
    <property type="entry name" value="KI67R"/>
</dbReference>
<dbReference type="PROSITE" id="PS50006">
    <property type="entry name" value="FHA_DOMAIN"/>
    <property type="match status" value="1"/>
</dbReference>
<dbReference type="SMART" id="SM01295">
    <property type="entry name" value="K167R"/>
    <property type="match status" value="1"/>
</dbReference>
<feature type="region of interest" description="Disordered" evidence="7">
    <location>
        <begin position="241"/>
        <end position="404"/>
    </location>
</feature>
<feature type="compositionally biased region" description="Polar residues" evidence="7">
    <location>
        <begin position="1636"/>
        <end position="1653"/>
    </location>
</feature>
<feature type="region of interest" description="Disordered" evidence="7">
    <location>
        <begin position="742"/>
        <end position="769"/>
    </location>
</feature>
<feature type="compositionally biased region" description="Basic and acidic residues" evidence="7">
    <location>
        <begin position="1769"/>
        <end position="1782"/>
    </location>
</feature>
<feature type="compositionally biased region" description="Polar residues" evidence="7">
    <location>
        <begin position="1680"/>
        <end position="1692"/>
    </location>
</feature>
<feature type="region of interest" description="Disordered" evidence="7">
    <location>
        <begin position="1138"/>
        <end position="1737"/>
    </location>
</feature>
<feature type="compositionally biased region" description="Polar residues" evidence="7">
    <location>
        <begin position="1958"/>
        <end position="1990"/>
    </location>
</feature>
<feature type="compositionally biased region" description="Polar residues" evidence="7">
    <location>
        <begin position="100"/>
        <end position="117"/>
    </location>
</feature>
<proteinExistence type="predicted"/>
<dbReference type="Proteomes" id="UP000008143">
    <property type="component" value="Chromosome 7"/>
</dbReference>
<keyword evidence="6" id="KW-0131">Cell cycle</keyword>
<feature type="region of interest" description="Disordered" evidence="7">
    <location>
        <begin position="99"/>
        <end position="167"/>
    </location>
</feature>
<dbReference type="Gene3D" id="2.60.200.20">
    <property type="match status" value="1"/>
</dbReference>
<feature type="region of interest" description="Disordered" evidence="7">
    <location>
        <begin position="194"/>
        <end position="216"/>
    </location>
</feature>
<evidence type="ECO:0000256" key="5">
    <source>
        <dbReference type="ARBA" id="ARBA00023242"/>
    </source>
</evidence>
<feature type="domain" description="FHA" evidence="8">
    <location>
        <begin position="27"/>
        <end position="77"/>
    </location>
</feature>
<evidence type="ECO:0000256" key="4">
    <source>
        <dbReference type="ARBA" id="ARBA00022843"/>
    </source>
</evidence>
<dbReference type="InterPro" id="IPR000253">
    <property type="entry name" value="FHA_dom"/>
</dbReference>
<feature type="compositionally biased region" description="Polar residues" evidence="7">
    <location>
        <begin position="140"/>
        <end position="149"/>
    </location>
</feature>